<dbReference type="Pfam" id="PF22381">
    <property type="entry name" value="Staph_reg_Sar_Rot"/>
    <property type="match status" value="1"/>
</dbReference>
<dbReference type="FunFam" id="1.10.10.10:FF:000163">
    <property type="entry name" value="MarR family transcriptional regulator"/>
    <property type="match status" value="1"/>
</dbReference>
<evidence type="ECO:0000256" key="1">
    <source>
        <dbReference type="ARBA" id="ARBA00004496"/>
    </source>
</evidence>
<proteinExistence type="predicted"/>
<accession>A0A1V3G9R1</accession>
<keyword evidence="5" id="KW-0804">Transcription</keyword>
<dbReference type="GO" id="GO:0003700">
    <property type="term" value="F:DNA-binding transcription factor activity"/>
    <property type="evidence" value="ECO:0007669"/>
    <property type="project" value="InterPro"/>
</dbReference>
<dbReference type="InterPro" id="IPR036388">
    <property type="entry name" value="WH-like_DNA-bd_sf"/>
</dbReference>
<dbReference type="PANTHER" id="PTHR33164">
    <property type="entry name" value="TRANSCRIPTIONAL REGULATOR, MARR FAMILY"/>
    <property type="match status" value="1"/>
</dbReference>
<evidence type="ECO:0000256" key="4">
    <source>
        <dbReference type="ARBA" id="ARBA00023125"/>
    </source>
</evidence>
<dbReference type="InterPro" id="IPR036390">
    <property type="entry name" value="WH_DNA-bd_sf"/>
</dbReference>
<gene>
    <name evidence="7" type="ORF">UN64_09925</name>
</gene>
<dbReference type="PRINTS" id="PR00598">
    <property type="entry name" value="HTHMARR"/>
</dbReference>
<dbReference type="InterPro" id="IPR039422">
    <property type="entry name" value="MarR/SlyA-like"/>
</dbReference>
<evidence type="ECO:0000256" key="2">
    <source>
        <dbReference type="ARBA" id="ARBA00022490"/>
    </source>
</evidence>
<dbReference type="SUPFAM" id="SSF46785">
    <property type="entry name" value="Winged helix' DNA-binding domain"/>
    <property type="match status" value="1"/>
</dbReference>
<keyword evidence="3" id="KW-0805">Transcription regulation</keyword>
<dbReference type="Gene3D" id="1.10.10.10">
    <property type="entry name" value="Winged helix-like DNA-binding domain superfamily/Winged helix DNA-binding domain"/>
    <property type="match status" value="1"/>
</dbReference>
<evidence type="ECO:0000313" key="7">
    <source>
        <dbReference type="EMBL" id="OOE13139.1"/>
    </source>
</evidence>
<evidence type="ECO:0000256" key="3">
    <source>
        <dbReference type="ARBA" id="ARBA00023015"/>
    </source>
</evidence>
<sequence length="149" mass="17350">MEDQNPLLLESQICFKIYTLEREITKLYRNLLEDLDMTYPQYLVMLLLWEKDAMTVKEIGKRLFLDSGTLTPMLKRMEVNGIIERKRSAKDERSVIISLTNKGKELKEKAECIPSKLVEDISMDNAELTILNKTLTNMLYRLQGETTSN</sequence>
<dbReference type="Proteomes" id="UP000188597">
    <property type="component" value="Unassembled WGS sequence"/>
</dbReference>
<organism evidence="7 8">
    <name type="scientific">Fictibacillus arsenicus</name>
    <dbReference type="NCBI Taxonomy" id="255247"/>
    <lineage>
        <taxon>Bacteria</taxon>
        <taxon>Bacillati</taxon>
        <taxon>Bacillota</taxon>
        <taxon>Bacilli</taxon>
        <taxon>Bacillales</taxon>
        <taxon>Fictibacillaceae</taxon>
        <taxon>Fictibacillus</taxon>
    </lineage>
</organism>
<evidence type="ECO:0000313" key="8">
    <source>
        <dbReference type="Proteomes" id="UP000188597"/>
    </source>
</evidence>
<keyword evidence="2" id="KW-0963">Cytoplasm</keyword>
<name>A0A1V3G9R1_9BACL</name>
<dbReference type="GO" id="GO:0003677">
    <property type="term" value="F:DNA binding"/>
    <property type="evidence" value="ECO:0007669"/>
    <property type="project" value="UniProtKB-KW"/>
</dbReference>
<dbReference type="SMART" id="SM00347">
    <property type="entry name" value="HTH_MARR"/>
    <property type="match status" value="1"/>
</dbReference>
<dbReference type="InterPro" id="IPR055166">
    <property type="entry name" value="Transc_reg_Sar_Rot_HTH"/>
</dbReference>
<dbReference type="GO" id="GO:0005737">
    <property type="term" value="C:cytoplasm"/>
    <property type="evidence" value="ECO:0007669"/>
    <property type="project" value="UniProtKB-SubCell"/>
</dbReference>
<evidence type="ECO:0000256" key="5">
    <source>
        <dbReference type="ARBA" id="ARBA00023163"/>
    </source>
</evidence>
<dbReference type="OrthoDB" id="9806864at2"/>
<dbReference type="GO" id="GO:0006950">
    <property type="term" value="P:response to stress"/>
    <property type="evidence" value="ECO:0007669"/>
    <property type="project" value="TreeGrafter"/>
</dbReference>
<dbReference type="AlphaFoldDB" id="A0A1V3G9R1"/>
<keyword evidence="4" id="KW-0238">DNA-binding</keyword>
<comment type="caution">
    <text evidence="7">The sequence shown here is derived from an EMBL/GenBank/DDBJ whole genome shotgun (WGS) entry which is preliminary data.</text>
</comment>
<evidence type="ECO:0000259" key="6">
    <source>
        <dbReference type="PROSITE" id="PS50995"/>
    </source>
</evidence>
<dbReference type="InterPro" id="IPR000835">
    <property type="entry name" value="HTH_MarR-typ"/>
</dbReference>
<protein>
    <submittedName>
        <fullName evidence="7">MarR family transcriptional regulator</fullName>
    </submittedName>
</protein>
<dbReference type="PANTHER" id="PTHR33164:SF5">
    <property type="entry name" value="ORGANIC HYDROPEROXIDE RESISTANCE TRANSCRIPTIONAL REGULATOR"/>
    <property type="match status" value="1"/>
</dbReference>
<dbReference type="EMBL" id="MQMF01000002">
    <property type="protein sequence ID" value="OOE13139.1"/>
    <property type="molecule type" value="Genomic_DNA"/>
</dbReference>
<reference evidence="7 8" key="1">
    <citation type="submission" date="2016-11" db="EMBL/GenBank/DDBJ databases">
        <authorList>
            <person name="Jaros S."/>
            <person name="Januszkiewicz K."/>
            <person name="Wedrychowicz H."/>
        </authorList>
    </citation>
    <scope>NUCLEOTIDE SEQUENCE [LARGE SCALE GENOMIC DNA]</scope>
    <source>
        <strain evidence="7 8">Con a/3</strain>
    </source>
</reference>
<comment type="subcellular location">
    <subcellularLocation>
        <location evidence="1">Cytoplasm</location>
    </subcellularLocation>
</comment>
<feature type="domain" description="HTH marR-type" evidence="6">
    <location>
        <begin position="10"/>
        <end position="144"/>
    </location>
</feature>
<dbReference type="PROSITE" id="PS50995">
    <property type="entry name" value="HTH_MARR_2"/>
    <property type="match status" value="1"/>
</dbReference>